<dbReference type="RefSeq" id="WP_059066314.1">
    <property type="nucleotide sequence ID" value="NZ_JAOQJX010000004.1"/>
</dbReference>
<dbReference type="Pfam" id="PF01636">
    <property type="entry name" value="APH"/>
    <property type="match status" value="1"/>
</dbReference>
<dbReference type="InterPro" id="IPR011009">
    <property type="entry name" value="Kinase-like_dom_sf"/>
</dbReference>
<comment type="caution">
    <text evidence="2">The sequence shown here is derived from an EMBL/GenBank/DDBJ whole genome shotgun (WGS) entry which is preliminary data.</text>
</comment>
<dbReference type="InterPro" id="IPR002575">
    <property type="entry name" value="Aminoglycoside_PTrfase"/>
</dbReference>
<keyword evidence="2" id="KW-0946">Virion</keyword>
<dbReference type="Gene3D" id="3.90.1200.10">
    <property type="match status" value="1"/>
</dbReference>
<keyword evidence="2" id="KW-0167">Capsid protein</keyword>
<evidence type="ECO:0000259" key="1">
    <source>
        <dbReference type="Pfam" id="PF01636"/>
    </source>
</evidence>
<dbReference type="InterPro" id="IPR047175">
    <property type="entry name" value="CotS-like"/>
</dbReference>
<accession>A0ABT2T9A7</accession>
<feature type="domain" description="Aminoglycoside phosphotransferase" evidence="1">
    <location>
        <begin position="26"/>
        <end position="271"/>
    </location>
</feature>
<dbReference type="EMBL" id="JAOQJX010000004">
    <property type="protein sequence ID" value="MCU6746858.1"/>
    <property type="molecule type" value="Genomic_DNA"/>
</dbReference>
<organism evidence="2 3">
    <name type="scientific">Faecalicatena acetigenes</name>
    <dbReference type="NCBI Taxonomy" id="2981790"/>
    <lineage>
        <taxon>Bacteria</taxon>
        <taxon>Bacillati</taxon>
        <taxon>Bacillota</taxon>
        <taxon>Clostridia</taxon>
        <taxon>Lachnospirales</taxon>
        <taxon>Lachnospiraceae</taxon>
        <taxon>Faecalicatena</taxon>
    </lineage>
</organism>
<reference evidence="2 3" key="1">
    <citation type="journal article" date="2021" name="ISME Commun">
        <title>Automated analysis of genomic sequences facilitates high-throughput and comprehensive description of bacteria.</title>
        <authorList>
            <person name="Hitch T.C.A."/>
        </authorList>
    </citation>
    <scope>NUCLEOTIDE SEQUENCE [LARGE SCALE GENOMIC DNA]</scope>
    <source>
        <strain evidence="2 3">H2_18</strain>
    </source>
</reference>
<protein>
    <submittedName>
        <fullName evidence="2">CotS family spore coat protein</fullName>
    </submittedName>
</protein>
<evidence type="ECO:0000313" key="3">
    <source>
        <dbReference type="Proteomes" id="UP001652394"/>
    </source>
</evidence>
<dbReference type="InterPro" id="IPR014255">
    <property type="entry name" value="Spore_coat_CotS"/>
</dbReference>
<dbReference type="PANTHER" id="PTHR39179">
    <property type="entry name" value="SPORE COAT PROTEIN I"/>
    <property type="match status" value="1"/>
</dbReference>
<keyword evidence="3" id="KW-1185">Reference proteome</keyword>
<dbReference type="NCBIfam" id="TIGR02906">
    <property type="entry name" value="spore_CotS"/>
    <property type="match status" value="1"/>
</dbReference>
<evidence type="ECO:0000313" key="2">
    <source>
        <dbReference type="EMBL" id="MCU6746858.1"/>
    </source>
</evidence>
<dbReference type="PANTHER" id="PTHR39179:SF1">
    <property type="entry name" value="SPORE COAT PROTEIN I"/>
    <property type="match status" value="1"/>
</dbReference>
<dbReference type="SUPFAM" id="SSF56112">
    <property type="entry name" value="Protein kinase-like (PK-like)"/>
    <property type="match status" value="1"/>
</dbReference>
<sequence length="335" mass="40005">MKEYELEVLEQYDMEVRSTRRIRGAFFCETNEGTMLLKETKISARRAPLLYKLLSRLEEETKFKVDTPVFTKNGELLCLGRDGTKYMLKKWFSGRECEVKREADILEAVRQLARLHEVLNWDENFGVSKECIPFTGRVPEEEVKRHNRELKKVRAFIRGRVTKNEFEYLFLEHFERMYELAEKVTVRLGSETCRKLYEKCIEKKYLIHGDYNYHNVLLPGTGMPAVTNFEHFRMDVQAQDLYYFLRKVMEKHQWNERLGRKMLDCYQAVRPLCKGEKEYIALHLAYPEKFWKTASGYYHSNKAWIPEKSVEKLQLSVLQAEEKLEFIENIFTLNL</sequence>
<gene>
    <name evidence="2" type="ORF">OCV51_04140</name>
</gene>
<dbReference type="Proteomes" id="UP001652394">
    <property type="component" value="Unassembled WGS sequence"/>
</dbReference>
<name>A0ABT2T9A7_9FIRM</name>
<dbReference type="Gene3D" id="3.30.200.20">
    <property type="entry name" value="Phosphorylase Kinase, domain 1"/>
    <property type="match status" value="1"/>
</dbReference>
<proteinExistence type="predicted"/>